<dbReference type="Pfam" id="PF00248">
    <property type="entry name" value="Aldo_ket_red"/>
    <property type="match status" value="1"/>
</dbReference>
<dbReference type="InterPro" id="IPR023210">
    <property type="entry name" value="NADP_OxRdtase_dom"/>
</dbReference>
<dbReference type="SUPFAM" id="SSF51430">
    <property type="entry name" value="NAD(P)-linked oxidoreductase"/>
    <property type="match status" value="1"/>
</dbReference>
<name>A0A1H4DTA7_9BACT</name>
<dbReference type="InterPro" id="IPR036812">
    <property type="entry name" value="NAD(P)_OxRdtase_dom_sf"/>
</dbReference>
<reference evidence="2 3" key="1">
    <citation type="submission" date="2016-10" db="EMBL/GenBank/DDBJ databases">
        <authorList>
            <person name="de Groot N.N."/>
        </authorList>
    </citation>
    <scope>NUCLEOTIDE SEQUENCE [LARGE SCALE GENOMIC DNA]</scope>
    <source>
        <strain evidence="2 3">DSM 7343</strain>
    </source>
</reference>
<sequence>MNINKRWLNRREFITLMNVALASFILAPWQLKAANSTILRKIIPGTSESLPVIGLGSSRTFDVNPNAAVMTEFVALMRDFFTLGGELIDSSPMYGAAEQIIGKLLTQSGGRDRLFAATKVWTNGEQAGIQQMESSAKKWGVDRFDLIQIHNLRDWQTQLKTLKAWKSEGKLRYLGITTSHGRNHRELETILRQEPFDFVQLSYNIEDRTIENRLLPIAADRGIAVLVNRPYQRGSLFRAVKGKPLPEWAAEFDCQSWGQFFLKYIVSHPAVTCVIPATTKRHHLQDNMAAGIGRQPDATQRKDMEKFISKLLY</sequence>
<accession>A0A1H4DTA7</accession>
<dbReference type="STRING" id="37625.SAMN05660420_03079"/>
<dbReference type="OrthoDB" id="9783572at2"/>
<keyword evidence="3" id="KW-1185">Reference proteome</keyword>
<feature type="domain" description="NADP-dependent oxidoreductase" evidence="1">
    <location>
        <begin position="53"/>
        <end position="291"/>
    </location>
</feature>
<evidence type="ECO:0000313" key="2">
    <source>
        <dbReference type="EMBL" id="SEA75422.1"/>
    </source>
</evidence>
<dbReference type="AlphaFoldDB" id="A0A1H4DTA7"/>
<dbReference type="EMBL" id="FNQN01000011">
    <property type="protein sequence ID" value="SEA75422.1"/>
    <property type="molecule type" value="Genomic_DNA"/>
</dbReference>
<evidence type="ECO:0000313" key="3">
    <source>
        <dbReference type="Proteomes" id="UP000199409"/>
    </source>
</evidence>
<dbReference type="InterPro" id="IPR053135">
    <property type="entry name" value="AKR2_Oxidoreductase"/>
</dbReference>
<dbReference type="RefSeq" id="WP_092350446.1">
    <property type="nucleotide sequence ID" value="NZ_FNQN01000011.1"/>
</dbReference>
<dbReference type="PANTHER" id="PTHR43312:SF1">
    <property type="entry name" value="NADP-DEPENDENT OXIDOREDUCTASE DOMAIN-CONTAINING PROTEIN"/>
    <property type="match status" value="1"/>
</dbReference>
<protein>
    <submittedName>
        <fullName evidence="2">Aldo/keto reductase</fullName>
    </submittedName>
</protein>
<dbReference type="PANTHER" id="PTHR43312">
    <property type="entry name" value="D-THREO-ALDOSE 1-DEHYDROGENASE"/>
    <property type="match status" value="1"/>
</dbReference>
<proteinExistence type="predicted"/>
<dbReference type="CDD" id="cd19095">
    <property type="entry name" value="AKR_PA4992-like"/>
    <property type="match status" value="1"/>
</dbReference>
<organism evidence="2 3">
    <name type="scientific">Desulfuromusa kysingii</name>
    <dbReference type="NCBI Taxonomy" id="37625"/>
    <lineage>
        <taxon>Bacteria</taxon>
        <taxon>Pseudomonadati</taxon>
        <taxon>Thermodesulfobacteriota</taxon>
        <taxon>Desulfuromonadia</taxon>
        <taxon>Desulfuromonadales</taxon>
        <taxon>Geopsychrobacteraceae</taxon>
        <taxon>Desulfuromusa</taxon>
    </lineage>
</organism>
<dbReference type="Gene3D" id="3.20.20.100">
    <property type="entry name" value="NADP-dependent oxidoreductase domain"/>
    <property type="match status" value="1"/>
</dbReference>
<dbReference type="Proteomes" id="UP000199409">
    <property type="component" value="Unassembled WGS sequence"/>
</dbReference>
<gene>
    <name evidence="2" type="ORF">SAMN05660420_03079</name>
</gene>
<evidence type="ECO:0000259" key="1">
    <source>
        <dbReference type="Pfam" id="PF00248"/>
    </source>
</evidence>